<evidence type="ECO:0000313" key="3">
    <source>
        <dbReference type="Proteomes" id="UP000265955"/>
    </source>
</evidence>
<evidence type="ECO:0000313" key="2">
    <source>
        <dbReference type="EMBL" id="RJF97912.1"/>
    </source>
</evidence>
<accession>A0A3A3FP02</accession>
<protein>
    <submittedName>
        <fullName evidence="2">Uncharacterized protein</fullName>
    </submittedName>
</protein>
<dbReference type="Proteomes" id="UP000265955">
    <property type="component" value="Unassembled WGS sequence"/>
</dbReference>
<comment type="caution">
    <text evidence="2">The sequence shown here is derived from an EMBL/GenBank/DDBJ whole genome shotgun (WGS) entry which is preliminary data.</text>
</comment>
<feature type="region of interest" description="Disordered" evidence="1">
    <location>
        <begin position="1"/>
        <end position="90"/>
    </location>
</feature>
<name>A0A3A3FP02_9BURK</name>
<organism evidence="2 3">
    <name type="scientific">Noviherbaspirillum saxi</name>
    <dbReference type="NCBI Taxonomy" id="2320863"/>
    <lineage>
        <taxon>Bacteria</taxon>
        <taxon>Pseudomonadati</taxon>
        <taxon>Pseudomonadota</taxon>
        <taxon>Betaproteobacteria</taxon>
        <taxon>Burkholderiales</taxon>
        <taxon>Oxalobacteraceae</taxon>
        <taxon>Noviherbaspirillum</taxon>
    </lineage>
</organism>
<gene>
    <name evidence="2" type="ORF">D3871_04790</name>
</gene>
<dbReference type="RefSeq" id="WP_119767858.1">
    <property type="nucleotide sequence ID" value="NZ_QYUO01000001.1"/>
</dbReference>
<feature type="compositionally biased region" description="Basic and acidic residues" evidence="1">
    <location>
        <begin position="1"/>
        <end position="20"/>
    </location>
</feature>
<keyword evidence="3" id="KW-1185">Reference proteome</keyword>
<sequence>MSNIKRTREQDEDKEPKERSSPGIHSASVTPKDVSPQDASSRDVIERKLTSDDPDEREQEHLDDAVEMTFPASDPVPVTGGITRVEVPKR</sequence>
<feature type="compositionally biased region" description="Basic and acidic residues" evidence="1">
    <location>
        <begin position="40"/>
        <end position="51"/>
    </location>
</feature>
<dbReference type="EMBL" id="QYUO01000001">
    <property type="protein sequence ID" value="RJF97912.1"/>
    <property type="molecule type" value="Genomic_DNA"/>
</dbReference>
<dbReference type="OrthoDB" id="8718873at2"/>
<evidence type="ECO:0000256" key="1">
    <source>
        <dbReference type="SAM" id="MobiDB-lite"/>
    </source>
</evidence>
<reference evidence="3" key="1">
    <citation type="submission" date="2018-09" db="EMBL/GenBank/DDBJ databases">
        <authorList>
            <person name="Zhu H."/>
        </authorList>
    </citation>
    <scope>NUCLEOTIDE SEQUENCE [LARGE SCALE GENOMIC DNA]</scope>
    <source>
        <strain evidence="3">K1R23-30</strain>
    </source>
</reference>
<proteinExistence type="predicted"/>
<dbReference type="AlphaFoldDB" id="A0A3A3FP02"/>